<accession>A0ABD0YTG7</accession>
<keyword evidence="12" id="KW-0966">Cell projection</keyword>
<dbReference type="GO" id="GO:0030286">
    <property type="term" value="C:dynein complex"/>
    <property type="evidence" value="ECO:0007669"/>
    <property type="project" value="UniProtKB-KW"/>
</dbReference>
<protein>
    <recommendedName>
        <fullName evidence="3">Cytoplasmic dynein 2 light intermediate chain 1</fullName>
    </recommendedName>
</protein>
<evidence type="ECO:0000256" key="13">
    <source>
        <dbReference type="SAM" id="MobiDB-lite"/>
    </source>
</evidence>
<keyword evidence="4" id="KW-0217">Developmental protein</keyword>
<evidence type="ECO:0000256" key="11">
    <source>
        <dbReference type="ARBA" id="ARBA00023212"/>
    </source>
</evidence>
<gene>
    <name evidence="14" type="ORF">AAG570_006232</name>
</gene>
<evidence type="ECO:0000256" key="2">
    <source>
        <dbReference type="ARBA" id="ARBA00006831"/>
    </source>
</evidence>
<evidence type="ECO:0000256" key="6">
    <source>
        <dbReference type="ARBA" id="ARBA00022701"/>
    </source>
</evidence>
<evidence type="ECO:0000256" key="3">
    <source>
        <dbReference type="ARBA" id="ARBA00018863"/>
    </source>
</evidence>
<dbReference type="PANTHER" id="PTHR13236:SF0">
    <property type="entry name" value="CYTOPLASMIC DYNEIN 2 LIGHT INTERMEDIATE CHAIN 1"/>
    <property type="match status" value="1"/>
</dbReference>
<dbReference type="Proteomes" id="UP001558652">
    <property type="component" value="Unassembled WGS sequence"/>
</dbReference>
<dbReference type="GO" id="GO:0005874">
    <property type="term" value="C:microtubule"/>
    <property type="evidence" value="ECO:0007669"/>
    <property type="project" value="UniProtKB-KW"/>
</dbReference>
<dbReference type="PANTHER" id="PTHR13236">
    <property type="entry name" value="DYNEIN 2 LIGHT INTERMEDIATE CHAIN, ISOFORM 2"/>
    <property type="match status" value="1"/>
</dbReference>
<keyword evidence="10" id="KW-0505">Motor protein</keyword>
<keyword evidence="5" id="KW-0963">Cytoplasm</keyword>
<sequence length="297" mass="32890">MSVCYYLPSVRKAPVFTHLLRGTILDQVLEEYRSNPDPPEDQEEIERTLIVCGSDGVGKTTLIQKVTDTSEEVSPTVFIDYSFGVKKGTGESGEVGVCNTWELGSGAVFAPLLYRVPVGGQCRGCRPPGEDRVNQSNESDNSKTTGYADEREDNGSSKDGVERCLGEGVMGDELVSFLDDEEDEVLGPTSCGLAVVLMLDLSRPTTLWHTMRSVLSAISKYIASRPDSEHIRNRVLDSVDKAHPEFEPEQKRIICRCLRLVAHLSYGYLVFYSDLHNDLTKLALDILYHYGYGTNPP</sequence>
<keyword evidence="11" id="KW-0206">Cytoskeleton</keyword>
<evidence type="ECO:0000313" key="14">
    <source>
        <dbReference type="EMBL" id="KAL1139246.1"/>
    </source>
</evidence>
<feature type="compositionally biased region" description="Basic and acidic residues" evidence="13">
    <location>
        <begin position="153"/>
        <end position="162"/>
    </location>
</feature>
<keyword evidence="8" id="KW-0243">Dynein</keyword>
<evidence type="ECO:0000256" key="8">
    <source>
        <dbReference type="ARBA" id="ARBA00023017"/>
    </source>
</evidence>
<keyword evidence="7" id="KW-0970">Cilium biogenesis/degradation</keyword>
<keyword evidence="15" id="KW-1185">Reference proteome</keyword>
<feature type="region of interest" description="Disordered" evidence="13">
    <location>
        <begin position="125"/>
        <end position="162"/>
    </location>
</feature>
<comment type="subcellular location">
    <subcellularLocation>
        <location evidence="1">Cytoplasm</location>
        <location evidence="1">Cytoskeleton</location>
        <location evidence="1">Cilium basal body</location>
    </subcellularLocation>
</comment>
<dbReference type="AlphaFoldDB" id="A0ABD0YTG7"/>
<comment type="similarity">
    <text evidence="2">Belongs to the dynein light intermediate chain family.</text>
</comment>
<evidence type="ECO:0000256" key="10">
    <source>
        <dbReference type="ARBA" id="ARBA00023175"/>
    </source>
</evidence>
<feature type="compositionally biased region" description="Polar residues" evidence="13">
    <location>
        <begin position="134"/>
        <end position="145"/>
    </location>
</feature>
<dbReference type="InterPro" id="IPR027417">
    <property type="entry name" value="P-loop_NTPase"/>
</dbReference>
<evidence type="ECO:0000313" key="15">
    <source>
        <dbReference type="Proteomes" id="UP001558652"/>
    </source>
</evidence>
<dbReference type="InterPro" id="IPR040045">
    <property type="entry name" value="DYNC2LI1"/>
</dbReference>
<dbReference type="GO" id="GO:0030030">
    <property type="term" value="P:cell projection organization"/>
    <property type="evidence" value="ECO:0007669"/>
    <property type="project" value="UniProtKB-KW"/>
</dbReference>
<evidence type="ECO:0000256" key="1">
    <source>
        <dbReference type="ARBA" id="ARBA00004120"/>
    </source>
</evidence>
<proteinExistence type="inferred from homology"/>
<evidence type="ECO:0000256" key="7">
    <source>
        <dbReference type="ARBA" id="ARBA00022794"/>
    </source>
</evidence>
<name>A0ABD0YTG7_9HEMI</name>
<dbReference type="EMBL" id="JBFDAA010000002">
    <property type="protein sequence ID" value="KAL1139246.1"/>
    <property type="molecule type" value="Genomic_DNA"/>
</dbReference>
<evidence type="ECO:0000256" key="12">
    <source>
        <dbReference type="ARBA" id="ARBA00023273"/>
    </source>
</evidence>
<reference evidence="14 15" key="1">
    <citation type="submission" date="2024-07" db="EMBL/GenBank/DDBJ databases">
        <title>Chromosome-level genome assembly of the water stick insect Ranatra chinensis (Heteroptera: Nepidae).</title>
        <authorList>
            <person name="Liu X."/>
        </authorList>
    </citation>
    <scope>NUCLEOTIDE SEQUENCE [LARGE SCALE GENOMIC DNA]</scope>
    <source>
        <strain evidence="14">Cailab_2021Rc</strain>
        <tissue evidence="14">Muscle</tissue>
    </source>
</reference>
<dbReference type="SUPFAM" id="SSF52540">
    <property type="entry name" value="P-loop containing nucleoside triphosphate hydrolases"/>
    <property type="match status" value="1"/>
</dbReference>
<keyword evidence="6" id="KW-0493">Microtubule</keyword>
<evidence type="ECO:0000256" key="5">
    <source>
        <dbReference type="ARBA" id="ARBA00022490"/>
    </source>
</evidence>
<evidence type="ECO:0000256" key="4">
    <source>
        <dbReference type="ARBA" id="ARBA00022473"/>
    </source>
</evidence>
<organism evidence="14 15">
    <name type="scientific">Ranatra chinensis</name>
    <dbReference type="NCBI Taxonomy" id="642074"/>
    <lineage>
        <taxon>Eukaryota</taxon>
        <taxon>Metazoa</taxon>
        <taxon>Ecdysozoa</taxon>
        <taxon>Arthropoda</taxon>
        <taxon>Hexapoda</taxon>
        <taxon>Insecta</taxon>
        <taxon>Pterygota</taxon>
        <taxon>Neoptera</taxon>
        <taxon>Paraneoptera</taxon>
        <taxon>Hemiptera</taxon>
        <taxon>Heteroptera</taxon>
        <taxon>Panheteroptera</taxon>
        <taxon>Nepomorpha</taxon>
        <taxon>Nepidae</taxon>
        <taxon>Ranatrinae</taxon>
        <taxon>Ranatra</taxon>
    </lineage>
</organism>
<keyword evidence="9" id="KW-0969">Cilium</keyword>
<evidence type="ECO:0000256" key="9">
    <source>
        <dbReference type="ARBA" id="ARBA00023069"/>
    </source>
</evidence>
<comment type="caution">
    <text evidence="14">The sequence shown here is derived from an EMBL/GenBank/DDBJ whole genome shotgun (WGS) entry which is preliminary data.</text>
</comment>